<feature type="transmembrane region" description="Helical" evidence="1">
    <location>
        <begin position="39"/>
        <end position="59"/>
    </location>
</feature>
<reference evidence="2 3" key="1">
    <citation type="journal article" date="2022" name="Mar. Drugs">
        <title>Bioassay-Guided Fractionation Leads to the Detection of Cholic Acid Generated by the Rare Thalassomonas sp.</title>
        <authorList>
            <person name="Pheiffer F."/>
            <person name="Schneider Y.K."/>
            <person name="Hansen E.H."/>
            <person name="Andersen J.H."/>
            <person name="Isaksson J."/>
            <person name="Busche T."/>
            <person name="R C."/>
            <person name="Kalinowski J."/>
            <person name="Zyl L.V."/>
            <person name="Trindade M."/>
        </authorList>
    </citation>
    <scope>NUCLEOTIDE SEQUENCE [LARGE SCALE GENOMIC DNA]</scope>
    <source>
        <strain evidence="2 3">A5K-61T</strain>
    </source>
</reference>
<gene>
    <name evidence="2" type="ORF">H3N35_12615</name>
</gene>
<evidence type="ECO:0000313" key="3">
    <source>
        <dbReference type="Proteomes" id="UP001215231"/>
    </source>
</evidence>
<dbReference type="RefSeq" id="WP_274054701.1">
    <property type="nucleotide sequence ID" value="NZ_CP059693.1"/>
</dbReference>
<accession>A0ABY7VLM3</accession>
<feature type="transmembrane region" description="Helical" evidence="1">
    <location>
        <begin position="9"/>
        <end position="27"/>
    </location>
</feature>
<evidence type="ECO:0000256" key="1">
    <source>
        <dbReference type="SAM" id="Phobius"/>
    </source>
</evidence>
<keyword evidence="1" id="KW-1133">Transmembrane helix</keyword>
<proteinExistence type="predicted"/>
<sequence length="134" mass="14689">MKGTGELKLSYMAQVVLYLLVVIHWLLPFTPVNQHPEPHIKIAALGVGAIFLMFAQLSYTRPRQSFAGGLIFLLTLYIVSAVTGASPITEALVVKLLFAALLLVDFLDTGKGDENSSGEQDLSRGFITDQQRRV</sequence>
<protein>
    <submittedName>
        <fullName evidence="2">Uncharacterized protein</fullName>
    </submittedName>
</protein>
<organism evidence="2 3">
    <name type="scientific">Thalassomonas haliotis</name>
    <dbReference type="NCBI Taxonomy" id="485448"/>
    <lineage>
        <taxon>Bacteria</taxon>
        <taxon>Pseudomonadati</taxon>
        <taxon>Pseudomonadota</taxon>
        <taxon>Gammaproteobacteria</taxon>
        <taxon>Alteromonadales</taxon>
        <taxon>Colwelliaceae</taxon>
        <taxon>Thalassomonas</taxon>
    </lineage>
</organism>
<evidence type="ECO:0000313" key="2">
    <source>
        <dbReference type="EMBL" id="WDE14173.1"/>
    </source>
</evidence>
<keyword evidence="3" id="KW-1185">Reference proteome</keyword>
<dbReference type="EMBL" id="CP059693">
    <property type="protein sequence ID" value="WDE14173.1"/>
    <property type="molecule type" value="Genomic_DNA"/>
</dbReference>
<name>A0ABY7VLM3_9GAMM</name>
<feature type="transmembrane region" description="Helical" evidence="1">
    <location>
        <begin position="66"/>
        <end position="85"/>
    </location>
</feature>
<dbReference type="Proteomes" id="UP001215231">
    <property type="component" value="Chromosome"/>
</dbReference>
<keyword evidence="1" id="KW-0472">Membrane</keyword>
<keyword evidence="1" id="KW-0812">Transmembrane</keyword>